<accession>A0AC61NIE8</accession>
<sequence>MIYAGRNIKQVHDPLQKVDVDYLKRAIANPKPQIVSLIERLRQVQQISIDRYRTLKTELPYIVTATFVPAIRKKDNFASIQYFILDLDHLVERGFTCDGIKQKLSQDSQVKMIFSSPGGDGLKVLFCLSEPCDDSQKFTIFYKLFATYFGTLHQLDDVVDKKTCDVTRACFVSHDPNIFFRENCESVVMDRFVNFEDRETVGHIEKELAFEKCEADKQEKEKRTPVGDEMMQKIRERLNPSQKVRVKKTYFVPDEVEAIQETLLDRLQFMGFVVDQVASIQYGKKYYVSVGSKRGEVNLFYGKRGFTIVKTPKRGTDPDLNELVCRAIEEVVYG</sequence>
<protein>
    <submittedName>
        <fullName evidence="1">Uncharacterized protein</fullName>
    </submittedName>
</protein>
<proteinExistence type="predicted"/>
<evidence type="ECO:0000313" key="2">
    <source>
        <dbReference type="Proteomes" id="UP000826212"/>
    </source>
</evidence>
<keyword evidence="2" id="KW-1185">Reference proteome</keyword>
<evidence type="ECO:0000313" key="1">
    <source>
        <dbReference type="EMBL" id="QZE15498.1"/>
    </source>
</evidence>
<dbReference type="EMBL" id="CP081303">
    <property type="protein sequence ID" value="QZE15498.1"/>
    <property type="molecule type" value="Genomic_DNA"/>
</dbReference>
<name>A0AC61NIE8_9BACT</name>
<gene>
    <name evidence="1" type="ORF">K4L44_06610</name>
</gene>
<reference evidence="1" key="1">
    <citation type="submission" date="2021-08" db="EMBL/GenBank/DDBJ databases">
        <title>Novel anaerobic bacterium isolated from sea squirt in East Sea, Republic of Korea.</title>
        <authorList>
            <person name="Nguyen T.H."/>
            <person name="Li Z."/>
            <person name="Lee Y.-J."/>
            <person name="Ko J."/>
            <person name="Kim S.-G."/>
        </authorList>
    </citation>
    <scope>NUCLEOTIDE SEQUENCE</scope>
    <source>
        <strain evidence="1">KCTC 25031</strain>
    </source>
</reference>
<organism evidence="1 2">
    <name type="scientific">Halosquirtibacter laminarini</name>
    <dbReference type="NCBI Taxonomy" id="3374600"/>
    <lineage>
        <taxon>Bacteria</taxon>
        <taxon>Pseudomonadati</taxon>
        <taxon>Bacteroidota</taxon>
        <taxon>Bacteroidia</taxon>
        <taxon>Marinilabiliales</taxon>
        <taxon>Prolixibacteraceae</taxon>
        <taxon>Halosquirtibacter</taxon>
    </lineage>
</organism>
<dbReference type="Proteomes" id="UP000826212">
    <property type="component" value="Chromosome"/>
</dbReference>